<dbReference type="GO" id="GO:0005886">
    <property type="term" value="C:plasma membrane"/>
    <property type="evidence" value="ECO:0007669"/>
    <property type="project" value="TreeGrafter"/>
</dbReference>
<protein>
    <submittedName>
        <fullName evidence="9">Calcium-transporting atpase 9</fullName>
    </submittedName>
</protein>
<dbReference type="GO" id="GO:0005388">
    <property type="term" value="F:P-type calcium transporter activity"/>
    <property type="evidence" value="ECO:0007669"/>
    <property type="project" value="TreeGrafter"/>
</dbReference>
<comment type="subcellular location">
    <subcellularLocation>
        <location evidence="1">Endomembrane system</location>
        <topology evidence="1">Multi-pass membrane protein</topology>
    </subcellularLocation>
</comment>
<dbReference type="GO" id="GO:0046872">
    <property type="term" value="F:metal ion binding"/>
    <property type="evidence" value="ECO:0007669"/>
    <property type="project" value="UniProtKB-KW"/>
</dbReference>
<keyword evidence="6 7" id="KW-0472">Membrane</keyword>
<accession>A0AAW0JJX9</accession>
<evidence type="ECO:0000256" key="3">
    <source>
        <dbReference type="ARBA" id="ARBA00022723"/>
    </source>
</evidence>
<dbReference type="InterPro" id="IPR023298">
    <property type="entry name" value="ATPase_P-typ_TM_dom_sf"/>
</dbReference>
<dbReference type="SUPFAM" id="SSF81665">
    <property type="entry name" value="Calcium ATPase, transmembrane domain M"/>
    <property type="match status" value="1"/>
</dbReference>
<evidence type="ECO:0000256" key="5">
    <source>
        <dbReference type="ARBA" id="ARBA00022989"/>
    </source>
</evidence>
<dbReference type="Gene3D" id="1.20.1110.10">
    <property type="entry name" value="Calcium-transporting ATPase, transmembrane domain"/>
    <property type="match status" value="1"/>
</dbReference>
<feature type="transmembrane region" description="Helical" evidence="7">
    <location>
        <begin position="162"/>
        <end position="183"/>
    </location>
</feature>
<gene>
    <name evidence="9" type="primary">ACA9_0</name>
    <name evidence="9" type="ORF">CFP56_031253</name>
</gene>
<keyword evidence="10" id="KW-1185">Reference proteome</keyword>
<dbReference type="AlphaFoldDB" id="A0AAW0JJX9"/>
<evidence type="ECO:0000313" key="10">
    <source>
        <dbReference type="Proteomes" id="UP000237347"/>
    </source>
</evidence>
<dbReference type="PANTHER" id="PTHR24093">
    <property type="entry name" value="CATION TRANSPORTING ATPASE"/>
    <property type="match status" value="1"/>
</dbReference>
<feature type="transmembrane region" description="Helical" evidence="7">
    <location>
        <begin position="195"/>
        <end position="216"/>
    </location>
</feature>
<dbReference type="EMBL" id="PKMF04000525">
    <property type="protein sequence ID" value="KAK7827252.1"/>
    <property type="molecule type" value="Genomic_DNA"/>
</dbReference>
<dbReference type="SUPFAM" id="SSF56784">
    <property type="entry name" value="HAD-like"/>
    <property type="match status" value="1"/>
</dbReference>
<dbReference type="Gene3D" id="3.40.50.1000">
    <property type="entry name" value="HAD superfamily/HAD-like"/>
    <property type="match status" value="1"/>
</dbReference>
<evidence type="ECO:0000256" key="4">
    <source>
        <dbReference type="ARBA" id="ARBA00022842"/>
    </source>
</evidence>
<keyword evidence="5 7" id="KW-1133">Transmembrane helix</keyword>
<evidence type="ECO:0000256" key="6">
    <source>
        <dbReference type="ARBA" id="ARBA00023136"/>
    </source>
</evidence>
<proteinExistence type="predicted"/>
<keyword evidence="2 7" id="KW-0812">Transmembrane</keyword>
<sequence>MALMMLLPLHEADIGLAMGISGTEVAKESSDIVILDDDFASVVKLLWVNLIMDTLGPLALATEPPTDRQMHRPPFGQSESPIITNIMLRNSLIQALYQVTLLLVLSFQGRSLLNLEGDTISHALKVKNTLIFNSFVLLQIFNEFNARKPNEFNVFKGITKNYLFMGIVGVTVVLQVIIIEFLGKFTSTVRLNRSNWLISVIIGFLSWPLAVLGKLIPVPKTPIGDILARFYQRGASRSSLYRRRE</sequence>
<dbReference type="InterPro" id="IPR006068">
    <property type="entry name" value="ATPase_P-typ_cation-transptr_C"/>
</dbReference>
<evidence type="ECO:0000256" key="7">
    <source>
        <dbReference type="SAM" id="Phobius"/>
    </source>
</evidence>
<dbReference type="InterPro" id="IPR023214">
    <property type="entry name" value="HAD_sf"/>
</dbReference>
<evidence type="ECO:0000256" key="1">
    <source>
        <dbReference type="ARBA" id="ARBA00004127"/>
    </source>
</evidence>
<keyword evidence="3" id="KW-0479">Metal-binding</keyword>
<evidence type="ECO:0000313" key="9">
    <source>
        <dbReference type="EMBL" id="KAK7827252.1"/>
    </source>
</evidence>
<evidence type="ECO:0000256" key="2">
    <source>
        <dbReference type="ARBA" id="ARBA00022692"/>
    </source>
</evidence>
<feature type="domain" description="Cation-transporting P-type ATPase C-terminal" evidence="8">
    <location>
        <begin position="42"/>
        <end position="216"/>
    </location>
</feature>
<keyword evidence="4" id="KW-0460">Magnesium</keyword>
<name>A0AAW0JJX9_QUESU</name>
<dbReference type="PANTHER" id="PTHR24093:SF369">
    <property type="entry name" value="CALCIUM-TRANSPORTING ATPASE"/>
    <property type="match status" value="1"/>
</dbReference>
<comment type="caution">
    <text evidence="9">The sequence shown here is derived from an EMBL/GenBank/DDBJ whole genome shotgun (WGS) entry which is preliminary data.</text>
</comment>
<evidence type="ECO:0000259" key="8">
    <source>
        <dbReference type="Pfam" id="PF00689"/>
    </source>
</evidence>
<dbReference type="Proteomes" id="UP000237347">
    <property type="component" value="Unassembled WGS sequence"/>
</dbReference>
<dbReference type="GO" id="GO:0012505">
    <property type="term" value="C:endomembrane system"/>
    <property type="evidence" value="ECO:0007669"/>
    <property type="project" value="UniProtKB-SubCell"/>
</dbReference>
<dbReference type="Pfam" id="PF00689">
    <property type="entry name" value="Cation_ATPase_C"/>
    <property type="match status" value="1"/>
</dbReference>
<dbReference type="InterPro" id="IPR036412">
    <property type="entry name" value="HAD-like_sf"/>
</dbReference>
<organism evidence="9 10">
    <name type="scientific">Quercus suber</name>
    <name type="common">Cork oak</name>
    <dbReference type="NCBI Taxonomy" id="58331"/>
    <lineage>
        <taxon>Eukaryota</taxon>
        <taxon>Viridiplantae</taxon>
        <taxon>Streptophyta</taxon>
        <taxon>Embryophyta</taxon>
        <taxon>Tracheophyta</taxon>
        <taxon>Spermatophyta</taxon>
        <taxon>Magnoliopsida</taxon>
        <taxon>eudicotyledons</taxon>
        <taxon>Gunneridae</taxon>
        <taxon>Pentapetalae</taxon>
        <taxon>rosids</taxon>
        <taxon>fabids</taxon>
        <taxon>Fagales</taxon>
        <taxon>Fagaceae</taxon>
        <taxon>Quercus</taxon>
    </lineage>
</organism>
<reference evidence="9 10" key="1">
    <citation type="journal article" date="2018" name="Sci. Data">
        <title>The draft genome sequence of cork oak.</title>
        <authorList>
            <person name="Ramos A.M."/>
            <person name="Usie A."/>
            <person name="Barbosa P."/>
            <person name="Barros P.M."/>
            <person name="Capote T."/>
            <person name="Chaves I."/>
            <person name="Simoes F."/>
            <person name="Abreu I."/>
            <person name="Carrasquinho I."/>
            <person name="Faro C."/>
            <person name="Guimaraes J.B."/>
            <person name="Mendonca D."/>
            <person name="Nobrega F."/>
            <person name="Rodrigues L."/>
            <person name="Saibo N.J.M."/>
            <person name="Varela M.C."/>
            <person name="Egas C."/>
            <person name="Matos J."/>
            <person name="Miguel C.M."/>
            <person name="Oliveira M.M."/>
            <person name="Ricardo C.P."/>
            <person name="Goncalves S."/>
        </authorList>
    </citation>
    <scope>NUCLEOTIDE SEQUENCE [LARGE SCALE GENOMIC DNA]</scope>
    <source>
        <strain evidence="10">cv. HL8</strain>
    </source>
</reference>